<evidence type="ECO:0000256" key="1">
    <source>
        <dbReference type="SAM" id="SignalP"/>
    </source>
</evidence>
<keyword evidence="4" id="KW-1185">Reference proteome</keyword>
<feature type="chain" id="PRO_5004550556" description="Pectinesterase inhibitor domain-containing protein" evidence="1">
    <location>
        <begin position="27"/>
        <end position="185"/>
    </location>
</feature>
<dbReference type="PANTHER" id="PTHR31890">
    <property type="entry name" value="PLANT INVERTASE/PECTIN METHYLESTERASE INHIBITOR SUPERFAMILY PROTEIN"/>
    <property type="match status" value="1"/>
</dbReference>
<name>S8EBX0_9LAMI</name>
<keyword evidence="1" id="KW-0732">Signal</keyword>
<comment type="caution">
    <text evidence="3">The sequence shown here is derived from an EMBL/GenBank/DDBJ whole genome shotgun (WGS) entry which is preliminary data.</text>
</comment>
<evidence type="ECO:0000259" key="2">
    <source>
        <dbReference type="SMART" id="SM00856"/>
    </source>
</evidence>
<dbReference type="InterPro" id="IPR035513">
    <property type="entry name" value="Invertase/methylesterase_inhib"/>
</dbReference>
<dbReference type="Proteomes" id="UP000015453">
    <property type="component" value="Unassembled WGS sequence"/>
</dbReference>
<evidence type="ECO:0000313" key="3">
    <source>
        <dbReference type="EMBL" id="EPS73413.1"/>
    </source>
</evidence>
<dbReference type="NCBIfam" id="TIGR01614">
    <property type="entry name" value="PME_inhib"/>
    <property type="match status" value="1"/>
</dbReference>
<dbReference type="OrthoDB" id="903589at2759"/>
<proteinExistence type="predicted"/>
<dbReference type="InterPro" id="IPR006501">
    <property type="entry name" value="Pectinesterase_inhib_dom"/>
</dbReference>
<feature type="signal peptide" evidence="1">
    <location>
        <begin position="1"/>
        <end position="26"/>
    </location>
</feature>
<protein>
    <recommendedName>
        <fullName evidence="2">Pectinesterase inhibitor domain-containing protein</fullName>
    </recommendedName>
</protein>
<dbReference type="AlphaFoldDB" id="S8EBX0"/>
<accession>S8EBX0</accession>
<evidence type="ECO:0000313" key="4">
    <source>
        <dbReference type="Proteomes" id="UP000015453"/>
    </source>
</evidence>
<dbReference type="CDD" id="cd15795">
    <property type="entry name" value="PMEI-Pla_a_1_like"/>
    <property type="match status" value="1"/>
</dbReference>
<feature type="domain" description="Pectinesterase inhibitor" evidence="2">
    <location>
        <begin position="27"/>
        <end position="178"/>
    </location>
</feature>
<sequence>MAQQFAGRTMYLIAILIAFLSGNGQAASSDLIKKACTIDRGTVDLDICIATLGSYDQISTATTMQTIAVHIAQVGISNSTATRSYIEESLAKPQAASTKATLEDCKEAYDTVIPSFNSALGEIKKDKEYQTATYDLLLAATDYVGECEKSVVNNKMVDQVIQSGNKAVEVFALSAYQIASDLQKP</sequence>
<organism evidence="3 4">
    <name type="scientific">Genlisea aurea</name>
    <dbReference type="NCBI Taxonomy" id="192259"/>
    <lineage>
        <taxon>Eukaryota</taxon>
        <taxon>Viridiplantae</taxon>
        <taxon>Streptophyta</taxon>
        <taxon>Embryophyta</taxon>
        <taxon>Tracheophyta</taxon>
        <taxon>Spermatophyta</taxon>
        <taxon>Magnoliopsida</taxon>
        <taxon>eudicotyledons</taxon>
        <taxon>Gunneridae</taxon>
        <taxon>Pentapetalae</taxon>
        <taxon>asterids</taxon>
        <taxon>lamiids</taxon>
        <taxon>Lamiales</taxon>
        <taxon>Lentibulariaceae</taxon>
        <taxon>Genlisea</taxon>
    </lineage>
</organism>
<gene>
    <name evidence="3" type="ORF">M569_01358</name>
</gene>
<dbReference type="SMART" id="SM00856">
    <property type="entry name" value="PMEI"/>
    <property type="match status" value="1"/>
</dbReference>
<dbReference type="SUPFAM" id="SSF101148">
    <property type="entry name" value="Plant invertase/pectin methylesterase inhibitor"/>
    <property type="match status" value="1"/>
</dbReference>
<dbReference type="Gene3D" id="1.20.140.40">
    <property type="entry name" value="Invertase/pectin methylesterase inhibitor family protein"/>
    <property type="match status" value="1"/>
</dbReference>
<reference evidence="3 4" key="1">
    <citation type="journal article" date="2013" name="BMC Genomics">
        <title>The miniature genome of a carnivorous plant Genlisea aurea contains a low number of genes and short non-coding sequences.</title>
        <authorList>
            <person name="Leushkin E.V."/>
            <person name="Sutormin R.A."/>
            <person name="Nabieva E.R."/>
            <person name="Penin A.A."/>
            <person name="Kondrashov A.S."/>
            <person name="Logacheva M.D."/>
        </authorList>
    </citation>
    <scope>NUCLEOTIDE SEQUENCE [LARGE SCALE GENOMIC DNA]</scope>
</reference>
<dbReference type="EMBL" id="AUSU01000436">
    <property type="protein sequence ID" value="EPS73413.1"/>
    <property type="molecule type" value="Genomic_DNA"/>
</dbReference>
<dbReference type="InterPro" id="IPR034088">
    <property type="entry name" value="Pla_a_1-like"/>
</dbReference>
<dbReference type="GO" id="GO:0004857">
    <property type="term" value="F:enzyme inhibitor activity"/>
    <property type="evidence" value="ECO:0007669"/>
    <property type="project" value="InterPro"/>
</dbReference>
<dbReference type="PANTHER" id="PTHR31890:SF9">
    <property type="entry name" value="PLANT INVERTASE_PECTIN METHYLESTERASE INHIBITOR SUPERFAMILY PROTEIN"/>
    <property type="match status" value="1"/>
</dbReference>
<dbReference type="Pfam" id="PF04043">
    <property type="entry name" value="PMEI"/>
    <property type="match status" value="1"/>
</dbReference>